<keyword evidence="2" id="KW-1185">Reference proteome</keyword>
<proteinExistence type="predicted"/>
<name>A0A7I8XG02_BURXY</name>
<organism evidence="1 2">
    <name type="scientific">Bursaphelenchus xylophilus</name>
    <name type="common">Pinewood nematode worm</name>
    <name type="synonym">Aphelenchoides xylophilus</name>
    <dbReference type="NCBI Taxonomy" id="6326"/>
    <lineage>
        <taxon>Eukaryota</taxon>
        <taxon>Metazoa</taxon>
        <taxon>Ecdysozoa</taxon>
        <taxon>Nematoda</taxon>
        <taxon>Chromadorea</taxon>
        <taxon>Rhabditida</taxon>
        <taxon>Tylenchina</taxon>
        <taxon>Tylenchomorpha</taxon>
        <taxon>Aphelenchoidea</taxon>
        <taxon>Aphelenchoididae</taxon>
        <taxon>Bursaphelenchus</taxon>
    </lineage>
</organism>
<gene>
    <name evidence="1" type="ORF">BXYJ_LOCUS255</name>
</gene>
<dbReference type="Proteomes" id="UP000582659">
    <property type="component" value="Unassembled WGS sequence"/>
</dbReference>
<comment type="caution">
    <text evidence="1">The sequence shown here is derived from an EMBL/GenBank/DDBJ whole genome shotgun (WGS) entry which is preliminary data.</text>
</comment>
<evidence type="ECO:0000313" key="1">
    <source>
        <dbReference type="EMBL" id="CAD5208019.1"/>
    </source>
</evidence>
<sequence length="170" mass="20062">MTWTLSREKWQKFYEASIEASERFEAPAEYRERLSRRVQTSLVRIDVSWVGTARGPLSKEDLATFILKTKHKMPTEFDEKALKVIVESFGAEERISNEQESFFNASFRFEKADPAWIYVKTHKAYTNPNFYYACTHLMNHMVGHSRDENRPKEVLFKFMREYGAIEDGNN</sequence>
<dbReference type="EMBL" id="CAJFDI010000001">
    <property type="protein sequence ID" value="CAD5208019.1"/>
    <property type="molecule type" value="Genomic_DNA"/>
</dbReference>
<dbReference type="AlphaFoldDB" id="A0A7I8XG02"/>
<evidence type="ECO:0000313" key="2">
    <source>
        <dbReference type="Proteomes" id="UP000659654"/>
    </source>
</evidence>
<reference evidence="1" key="1">
    <citation type="submission" date="2020-09" db="EMBL/GenBank/DDBJ databases">
        <authorList>
            <person name="Kikuchi T."/>
        </authorList>
    </citation>
    <scope>NUCLEOTIDE SEQUENCE</scope>
    <source>
        <strain evidence="1">Ka4C1</strain>
    </source>
</reference>
<protein>
    <submittedName>
        <fullName evidence="1">(pine wood nematode) hypothetical protein</fullName>
    </submittedName>
</protein>
<accession>A0A7I8XG02</accession>
<dbReference type="Proteomes" id="UP000659654">
    <property type="component" value="Unassembled WGS sequence"/>
</dbReference>
<dbReference type="EMBL" id="CAJFCV020000001">
    <property type="protein sequence ID" value="CAG9079934.1"/>
    <property type="molecule type" value="Genomic_DNA"/>
</dbReference>